<protein>
    <submittedName>
        <fullName evidence="1">Uncharacterized protein</fullName>
    </submittedName>
</protein>
<accession>A0A176RZ90</accession>
<dbReference type="AlphaFoldDB" id="A0A176RZ90"/>
<dbReference type="Proteomes" id="UP000076962">
    <property type="component" value="Unassembled WGS sequence"/>
</dbReference>
<dbReference type="EMBL" id="LUTY01001943">
    <property type="protein sequence ID" value="OAD21009.1"/>
    <property type="molecule type" value="Genomic_DNA"/>
</dbReference>
<name>A0A176RZ90_9GAMM</name>
<organism evidence="1 2">
    <name type="scientific">Candidatus Thiomargarita nelsonii</name>
    <dbReference type="NCBI Taxonomy" id="1003181"/>
    <lineage>
        <taxon>Bacteria</taxon>
        <taxon>Pseudomonadati</taxon>
        <taxon>Pseudomonadota</taxon>
        <taxon>Gammaproteobacteria</taxon>
        <taxon>Thiotrichales</taxon>
        <taxon>Thiotrichaceae</taxon>
        <taxon>Thiomargarita</taxon>
    </lineage>
</organism>
<sequence>MLWAFIRASPLLRFRRAHHKCPPRNRNHFQLHTLAQLFRLVAGFFSDAFGDFSLGVDRDNLEFKEIAFLARFYRL</sequence>
<evidence type="ECO:0000313" key="2">
    <source>
        <dbReference type="Proteomes" id="UP000076962"/>
    </source>
</evidence>
<gene>
    <name evidence="1" type="ORF">THIOM_003243</name>
</gene>
<proteinExistence type="predicted"/>
<comment type="caution">
    <text evidence="1">The sequence shown here is derived from an EMBL/GenBank/DDBJ whole genome shotgun (WGS) entry which is preliminary data.</text>
</comment>
<keyword evidence="2" id="KW-1185">Reference proteome</keyword>
<evidence type="ECO:0000313" key="1">
    <source>
        <dbReference type="EMBL" id="OAD21009.1"/>
    </source>
</evidence>
<reference evidence="1 2" key="1">
    <citation type="submission" date="2016-05" db="EMBL/GenBank/DDBJ databases">
        <title>Single-cell genome of chain-forming Candidatus Thiomargarita nelsonii and comparison to other large sulfur-oxidizing bacteria.</title>
        <authorList>
            <person name="Winkel M."/>
            <person name="Salman V."/>
            <person name="Woyke T."/>
            <person name="Schulz-Vogt H."/>
            <person name="Richter M."/>
            <person name="Flood B."/>
            <person name="Bailey J."/>
            <person name="Amann R."/>
            <person name="Mussmann M."/>
        </authorList>
    </citation>
    <scope>NUCLEOTIDE SEQUENCE [LARGE SCALE GENOMIC DNA]</scope>
    <source>
        <strain evidence="1 2">THI036</strain>
    </source>
</reference>